<proteinExistence type="predicted"/>
<dbReference type="PROSITE" id="PS50106">
    <property type="entry name" value="PDZ"/>
    <property type="match status" value="2"/>
</dbReference>
<dbReference type="Gene3D" id="2.30.42.10">
    <property type="match status" value="2"/>
</dbReference>
<evidence type="ECO:0000256" key="4">
    <source>
        <dbReference type="SAM" id="MobiDB-lite"/>
    </source>
</evidence>
<evidence type="ECO:0000259" key="5">
    <source>
        <dbReference type="PROSITE" id="PS01179"/>
    </source>
</evidence>
<feature type="compositionally biased region" description="Basic and acidic residues" evidence="4">
    <location>
        <begin position="684"/>
        <end position="696"/>
    </location>
</feature>
<dbReference type="GO" id="GO:0005886">
    <property type="term" value="C:plasma membrane"/>
    <property type="evidence" value="ECO:0007669"/>
    <property type="project" value="TreeGrafter"/>
</dbReference>
<accession>A0A1Y1MF57</accession>
<dbReference type="Gene3D" id="2.30.29.30">
    <property type="entry name" value="Pleckstrin-homology domain (PH domain)/Phosphotyrosine-binding domain (PTB)"/>
    <property type="match status" value="1"/>
</dbReference>
<dbReference type="CDD" id="cd06720">
    <property type="entry name" value="PDZ1_APBA1_3-like"/>
    <property type="match status" value="1"/>
</dbReference>
<dbReference type="Pfam" id="PF00595">
    <property type="entry name" value="PDZ"/>
    <property type="match status" value="2"/>
</dbReference>
<keyword evidence="1" id="KW-0813">Transport</keyword>
<dbReference type="FunFam" id="2.30.42.10:FF:000017">
    <property type="entry name" value="Amyloid beta A4 protein-binding family A member 1"/>
    <property type="match status" value="1"/>
</dbReference>
<keyword evidence="2" id="KW-0597">Phosphoprotein</keyword>
<dbReference type="GO" id="GO:0007268">
    <property type="term" value="P:chemical synaptic transmission"/>
    <property type="evidence" value="ECO:0007669"/>
    <property type="project" value="TreeGrafter"/>
</dbReference>
<dbReference type="InterPro" id="IPR036034">
    <property type="entry name" value="PDZ_sf"/>
</dbReference>
<dbReference type="GO" id="GO:0005737">
    <property type="term" value="C:cytoplasm"/>
    <property type="evidence" value="ECO:0007669"/>
    <property type="project" value="TreeGrafter"/>
</dbReference>
<organism evidence="7">
    <name type="scientific">Photinus pyralis</name>
    <name type="common">Common eastern firefly</name>
    <name type="synonym">Lampyris pyralis</name>
    <dbReference type="NCBI Taxonomy" id="7054"/>
    <lineage>
        <taxon>Eukaryota</taxon>
        <taxon>Metazoa</taxon>
        <taxon>Ecdysozoa</taxon>
        <taxon>Arthropoda</taxon>
        <taxon>Hexapoda</taxon>
        <taxon>Insecta</taxon>
        <taxon>Pterygota</taxon>
        <taxon>Neoptera</taxon>
        <taxon>Endopterygota</taxon>
        <taxon>Coleoptera</taxon>
        <taxon>Polyphaga</taxon>
        <taxon>Elateriformia</taxon>
        <taxon>Elateroidea</taxon>
        <taxon>Lampyridae</taxon>
        <taxon>Lampyrinae</taxon>
        <taxon>Photinus</taxon>
    </lineage>
</organism>
<protein>
    <recommendedName>
        <fullName evidence="8">Protein lin-10</fullName>
    </recommendedName>
</protein>
<feature type="domain" description="PDZ" evidence="6">
    <location>
        <begin position="1059"/>
        <end position="1135"/>
    </location>
</feature>
<dbReference type="FunFam" id="2.30.42.10:FF:000007">
    <property type="entry name" value="Amyloid beta A4 protein-binding family A member"/>
    <property type="match status" value="1"/>
</dbReference>
<dbReference type="PANTHER" id="PTHR12345">
    <property type="entry name" value="SYNTENIN RELATED"/>
    <property type="match status" value="1"/>
</dbReference>
<dbReference type="InterPro" id="IPR001478">
    <property type="entry name" value="PDZ"/>
</dbReference>
<dbReference type="AlphaFoldDB" id="A0A1Y1MF57"/>
<feature type="compositionally biased region" description="Polar residues" evidence="4">
    <location>
        <begin position="745"/>
        <end position="758"/>
    </location>
</feature>
<dbReference type="EMBL" id="GEZM01036112">
    <property type="protein sequence ID" value="JAV82965.1"/>
    <property type="molecule type" value="Transcribed_RNA"/>
</dbReference>
<feature type="region of interest" description="Disordered" evidence="4">
    <location>
        <begin position="644"/>
        <end position="774"/>
    </location>
</feature>
<feature type="domain" description="PDZ" evidence="6">
    <location>
        <begin position="968"/>
        <end position="1053"/>
    </location>
</feature>
<feature type="compositionally biased region" description="Basic and acidic residues" evidence="4">
    <location>
        <begin position="60"/>
        <end position="75"/>
    </location>
</feature>
<dbReference type="InterPro" id="IPR051230">
    <property type="entry name" value="APP-Binding"/>
</dbReference>
<evidence type="ECO:0008006" key="8">
    <source>
        <dbReference type="Google" id="ProtNLM"/>
    </source>
</evidence>
<dbReference type="GO" id="GO:0043197">
    <property type="term" value="C:dendritic spine"/>
    <property type="evidence" value="ECO:0007669"/>
    <property type="project" value="TreeGrafter"/>
</dbReference>
<reference evidence="7" key="1">
    <citation type="journal article" date="2016" name="Sci. Rep.">
        <title>Molecular characterization of firefly nuptial gifts: a multi-omics approach sheds light on postcopulatory sexual selection.</title>
        <authorList>
            <person name="Al-Wathiqui N."/>
            <person name="Fallon T.R."/>
            <person name="South A."/>
            <person name="Weng J.K."/>
            <person name="Lewis S.M."/>
        </authorList>
    </citation>
    <scope>NUCLEOTIDE SEQUENCE</scope>
</reference>
<feature type="region of interest" description="Disordered" evidence="4">
    <location>
        <begin position="118"/>
        <end position="148"/>
    </location>
</feature>
<name>A0A1Y1MF57_PHOPY</name>
<dbReference type="CDD" id="cd06793">
    <property type="entry name" value="PDZ2_APBA1_3-like"/>
    <property type="match status" value="1"/>
</dbReference>
<sequence>MMTSLALTLDNVDGSENTEQISKLFPKCRPRSDINLNPIISLGRNDDNVDNTLSAAMNNEKDNERWDGSCSDSKENVSPIHSTDDDDDIIIETEYMGDAYKLRDSRIIEIAGGREIYSQSRSKAVRKSRSITASDENDRRKNNKSPIKQGVWELRGKKICSVRQPDCDQKSNAQENENMISPSGSMSHGEIVIFDDIGDEWQGEGRLEEEHVLQNSTDLFSADLLESDRVAKVIGSLPIAVYEGSPRRYGPRPVETGTHPQLPSAQSLLASPSVYPPRPGFPQRIVCTPSDIEQVSITDTTHFSKSKPLSPSTATPATTAAFDYLYEFSETRKVLEEFFKCPPPEEENPLQSEFHDLDYELRLQSTDSGNSYVGQRLAKGRPDQCDFAIRIDSPKKHSNHTHIMTLQDQDMEHENNFLDLSIGTGSSGDLGETEVGLQVGQSRNFTLSPETTDCDSNCGDLDSEVSLMLMENELPTVGILGTGGDVGIVSDSSRLCSSMPVLEDGLSSGHASDTDNNNPTVVLVKRQITDAERELNQSINKNMQGLSKPIENGLSPSRTIVDVVNVCTSYEDVLSQVDSLVEKTPPPPAPVPHRFAAGEKPDDVEAAIKDIRLTLQRTKTLPFTSCAEEEREINTVSPIWVPRQRGLSATSGDSDRKVQSGEEGGDEDEADTDLETDRLLGQQRTDDQGFYDDKGWRKPKSRTVMPSHSLSTPKHMLNLDEGTIPLVLSEPTSRPSSPAAESDKSQSPQSQKGSTSSIKPKKDKEAKKKGRNKEGVLERSVLIEGVLFRARYLGSTQLVCEGQPTKTTRMMQAEEAVSRIKALAPDGETQPSTEVDLFISTEKIMVLNTDLKEIMMDHALRTISYIADIGDLVVLMARRRFVPHEMEDPPKINRTPKMICHVFESEEAQFIAQSIGQAFQVAYMEFLKANGIEDHSFVKEMDYQEVLNSQEIFGDELQMFAKKEMQKEVVVPKAKGEILGVVIVESGWGSMLPTVVIANLAPAGAAARCGQLNIGDQIIAINGVSLVGLPLSTCQNYIKNSKNQTVVKLTVVPCAPVVEVKIKRPDTKYQLGFSVQNGVICSLLRGGIAERGGVRVGHRIIEINNQSVVAVPHEKIVNLLATSVGEILMKTMPTSMFRLLTGQENPVYI</sequence>
<dbReference type="InterPro" id="IPR011993">
    <property type="entry name" value="PH-like_dom_sf"/>
</dbReference>
<dbReference type="SMART" id="SM00462">
    <property type="entry name" value="PTB"/>
    <property type="match status" value="1"/>
</dbReference>
<feature type="region of interest" description="Disordered" evidence="4">
    <location>
        <begin position="60"/>
        <end position="85"/>
    </location>
</feature>
<dbReference type="SMART" id="SM00228">
    <property type="entry name" value="PDZ"/>
    <property type="match status" value="2"/>
</dbReference>
<evidence type="ECO:0000313" key="7">
    <source>
        <dbReference type="EMBL" id="JAV82965.1"/>
    </source>
</evidence>
<feature type="domain" description="PID" evidence="5">
    <location>
        <begin position="785"/>
        <end position="933"/>
    </location>
</feature>
<dbReference type="PROSITE" id="PS01179">
    <property type="entry name" value="PID"/>
    <property type="match status" value="1"/>
</dbReference>
<evidence type="ECO:0000256" key="1">
    <source>
        <dbReference type="ARBA" id="ARBA00022448"/>
    </source>
</evidence>
<dbReference type="PANTHER" id="PTHR12345:SF16">
    <property type="entry name" value="X11L, ISOFORM F-RELATED"/>
    <property type="match status" value="1"/>
</dbReference>
<dbReference type="InterPro" id="IPR006020">
    <property type="entry name" value="PTB/PI_dom"/>
</dbReference>
<dbReference type="Pfam" id="PF00640">
    <property type="entry name" value="PID"/>
    <property type="match status" value="1"/>
</dbReference>
<dbReference type="SUPFAM" id="SSF50729">
    <property type="entry name" value="PH domain-like"/>
    <property type="match status" value="1"/>
</dbReference>
<feature type="region of interest" description="Disordered" evidence="4">
    <location>
        <begin position="165"/>
        <end position="185"/>
    </location>
</feature>
<feature type="compositionally biased region" description="Acidic residues" evidence="4">
    <location>
        <begin position="663"/>
        <end position="674"/>
    </location>
</feature>
<dbReference type="FunFam" id="2.30.29.30:FF:000207">
    <property type="entry name" value="Protein CBR-LIN-10, isoform a"/>
    <property type="match status" value="1"/>
</dbReference>
<evidence type="ECO:0000256" key="2">
    <source>
        <dbReference type="ARBA" id="ARBA00022553"/>
    </source>
</evidence>
<evidence type="ECO:0000256" key="3">
    <source>
        <dbReference type="ARBA" id="ARBA00022737"/>
    </source>
</evidence>
<feature type="compositionally biased region" description="Basic and acidic residues" evidence="4">
    <location>
        <begin position="760"/>
        <end position="774"/>
    </location>
</feature>
<dbReference type="CDD" id="cd01208">
    <property type="entry name" value="PTB_X11"/>
    <property type="match status" value="1"/>
</dbReference>
<keyword evidence="3" id="KW-0677">Repeat</keyword>
<dbReference type="SUPFAM" id="SSF50156">
    <property type="entry name" value="PDZ domain-like"/>
    <property type="match status" value="2"/>
</dbReference>
<feature type="compositionally biased region" description="Polar residues" evidence="4">
    <location>
        <begin position="170"/>
        <end position="185"/>
    </location>
</feature>
<evidence type="ECO:0000259" key="6">
    <source>
        <dbReference type="PROSITE" id="PS50106"/>
    </source>
</evidence>